<dbReference type="AlphaFoldDB" id="A0A2K9NG95"/>
<dbReference type="KEGG" id="ncb:C0V82_17120"/>
<dbReference type="Proteomes" id="UP000234752">
    <property type="component" value="Chromosome eg_2"/>
</dbReference>
<dbReference type="InterPro" id="IPR050639">
    <property type="entry name" value="SSR_resolvase"/>
</dbReference>
<keyword evidence="4" id="KW-1185">Reference proteome</keyword>
<name>A0A2K9NG95_9PROT</name>
<dbReference type="CDD" id="cd03768">
    <property type="entry name" value="SR_ResInv"/>
    <property type="match status" value="1"/>
</dbReference>
<organism evidence="3 4">
    <name type="scientific">Niveispirillum cyanobacteriorum</name>
    <dbReference type="NCBI Taxonomy" id="1612173"/>
    <lineage>
        <taxon>Bacteria</taxon>
        <taxon>Pseudomonadati</taxon>
        <taxon>Pseudomonadota</taxon>
        <taxon>Alphaproteobacteria</taxon>
        <taxon>Rhodospirillales</taxon>
        <taxon>Azospirillaceae</taxon>
        <taxon>Niveispirillum</taxon>
    </lineage>
</organism>
<dbReference type="GO" id="GO:0000150">
    <property type="term" value="F:DNA strand exchange activity"/>
    <property type="evidence" value="ECO:0007669"/>
    <property type="project" value="InterPro"/>
</dbReference>
<keyword evidence="1" id="KW-0238">DNA-binding</keyword>
<dbReference type="Pfam" id="PF00239">
    <property type="entry name" value="Resolvase"/>
    <property type="match status" value="1"/>
</dbReference>
<reference evidence="3 4" key="1">
    <citation type="submission" date="2017-12" db="EMBL/GenBank/DDBJ databases">
        <title>Genomes of bacteria within cyanobacterial aggregates.</title>
        <authorList>
            <person name="Cai H."/>
        </authorList>
    </citation>
    <scope>NUCLEOTIDE SEQUENCE [LARGE SCALE GENOMIC DNA]</scope>
    <source>
        <strain evidence="3 4">TH16</strain>
    </source>
</reference>
<dbReference type="InterPro" id="IPR006119">
    <property type="entry name" value="Resolv_N"/>
</dbReference>
<dbReference type="RefSeq" id="WP_102113684.1">
    <property type="nucleotide sequence ID" value="NZ_BMGN01000006.1"/>
</dbReference>
<accession>A0A2K9NG95</accession>
<dbReference type="PANTHER" id="PTHR30461">
    <property type="entry name" value="DNA-INVERTASE FROM LAMBDOID PROPHAGE"/>
    <property type="match status" value="1"/>
</dbReference>
<dbReference type="PANTHER" id="PTHR30461:SF2">
    <property type="entry name" value="SERINE RECOMBINASE PINE-RELATED"/>
    <property type="match status" value="1"/>
</dbReference>
<protein>
    <submittedName>
        <fullName evidence="3">Resolvase</fullName>
    </submittedName>
</protein>
<dbReference type="SUPFAM" id="SSF53041">
    <property type="entry name" value="Resolvase-like"/>
    <property type="match status" value="1"/>
</dbReference>
<evidence type="ECO:0000313" key="3">
    <source>
        <dbReference type="EMBL" id="AUN32134.1"/>
    </source>
</evidence>
<dbReference type="EMBL" id="CP025612">
    <property type="protein sequence ID" value="AUN32134.1"/>
    <property type="molecule type" value="Genomic_DNA"/>
</dbReference>
<sequence>MQFGYARVSRVDEPGNPSQIRALREAGCERILTEVASAGRWDRPELFRLLDGLSPGDIVVVTGLDQLSRSFKEVLHLLDRIARAGAGFRSLAEGIETMGPAGHMLMRMIASFAAFERVMLLERTGAGLVKARAAGRVGGRRRKLDAKQRREIAECILSGDRTGAEMARQHGISQPTVSRIVAEHRLSAGLGQRSV</sequence>
<dbReference type="Gene3D" id="1.10.10.60">
    <property type="entry name" value="Homeodomain-like"/>
    <property type="match status" value="1"/>
</dbReference>
<dbReference type="SMART" id="SM00857">
    <property type="entry name" value="Resolvase"/>
    <property type="match status" value="1"/>
</dbReference>
<dbReference type="OrthoDB" id="9800103at2"/>
<dbReference type="InterPro" id="IPR010921">
    <property type="entry name" value="Trp_repressor/repl_initiator"/>
</dbReference>
<dbReference type="PROSITE" id="PS51736">
    <property type="entry name" value="RECOMBINASES_3"/>
    <property type="match status" value="1"/>
</dbReference>
<proteinExistence type="predicted"/>
<evidence type="ECO:0000256" key="2">
    <source>
        <dbReference type="ARBA" id="ARBA00023172"/>
    </source>
</evidence>
<keyword evidence="2" id="KW-0233">DNA recombination</keyword>
<dbReference type="GO" id="GO:0043565">
    <property type="term" value="F:sequence-specific DNA binding"/>
    <property type="evidence" value="ECO:0007669"/>
    <property type="project" value="InterPro"/>
</dbReference>
<gene>
    <name evidence="3" type="ORF">C0V82_17120</name>
</gene>
<dbReference type="Gene3D" id="3.40.50.1390">
    <property type="entry name" value="Resolvase, N-terminal catalytic domain"/>
    <property type="match status" value="1"/>
</dbReference>
<evidence type="ECO:0000256" key="1">
    <source>
        <dbReference type="ARBA" id="ARBA00023125"/>
    </source>
</evidence>
<dbReference type="InterPro" id="IPR036162">
    <property type="entry name" value="Resolvase-like_N_sf"/>
</dbReference>
<evidence type="ECO:0000313" key="4">
    <source>
        <dbReference type="Proteomes" id="UP000234752"/>
    </source>
</evidence>
<dbReference type="SUPFAM" id="SSF48295">
    <property type="entry name" value="TrpR-like"/>
    <property type="match status" value="1"/>
</dbReference>